<name>A0ABD5SHQ4_9EURY</name>
<dbReference type="RefSeq" id="WP_273737649.1">
    <property type="nucleotide sequence ID" value="NZ_JAQIVI010000091.1"/>
</dbReference>
<organism evidence="2 3">
    <name type="scientific">Natrinema soli</name>
    <dbReference type="NCBI Taxonomy" id="1930624"/>
    <lineage>
        <taxon>Archaea</taxon>
        <taxon>Methanobacteriati</taxon>
        <taxon>Methanobacteriota</taxon>
        <taxon>Stenosarchaea group</taxon>
        <taxon>Halobacteria</taxon>
        <taxon>Halobacteriales</taxon>
        <taxon>Natrialbaceae</taxon>
        <taxon>Natrinema</taxon>
    </lineage>
</organism>
<evidence type="ECO:0000256" key="1">
    <source>
        <dbReference type="SAM" id="MobiDB-lite"/>
    </source>
</evidence>
<accession>A0ABD5SHQ4</accession>
<comment type="caution">
    <text evidence="2">The sequence shown here is derived from an EMBL/GenBank/DDBJ whole genome shotgun (WGS) entry which is preliminary data.</text>
</comment>
<dbReference type="EMBL" id="JBHSWV010000091">
    <property type="protein sequence ID" value="MFC6764588.1"/>
    <property type="molecule type" value="Genomic_DNA"/>
</dbReference>
<keyword evidence="3" id="KW-1185">Reference proteome</keyword>
<dbReference type="AlphaFoldDB" id="A0ABD5SHQ4"/>
<reference evidence="2 3" key="1">
    <citation type="journal article" date="2019" name="Int. J. Syst. Evol. Microbiol.">
        <title>The Global Catalogue of Microorganisms (GCM) 10K type strain sequencing project: providing services to taxonomists for standard genome sequencing and annotation.</title>
        <authorList>
            <consortium name="The Broad Institute Genomics Platform"/>
            <consortium name="The Broad Institute Genome Sequencing Center for Infectious Disease"/>
            <person name="Wu L."/>
            <person name="Ma J."/>
        </authorList>
    </citation>
    <scope>NUCLEOTIDE SEQUENCE [LARGE SCALE GENOMIC DNA]</scope>
    <source>
        <strain evidence="2 3">LMG 29247</strain>
    </source>
</reference>
<feature type="compositionally biased region" description="Polar residues" evidence="1">
    <location>
        <begin position="111"/>
        <end position="124"/>
    </location>
</feature>
<gene>
    <name evidence="2" type="ORF">ACFQE6_05945</name>
</gene>
<proteinExistence type="predicted"/>
<feature type="region of interest" description="Disordered" evidence="1">
    <location>
        <begin position="95"/>
        <end position="124"/>
    </location>
</feature>
<sequence>MALIDLGTMEIPEEFRPEDAPFVVWQGKPSTDGARSNSDHPLLEVHFDNGEWKVLKMFRRPTGNETASIELPTEVLGGESFETGAAAFERACELLPDDPHYSSAPADPEDSSTPNDGECSQNDRTIIAAEQSALTNW</sequence>
<dbReference type="Proteomes" id="UP001596383">
    <property type="component" value="Unassembled WGS sequence"/>
</dbReference>
<evidence type="ECO:0000313" key="2">
    <source>
        <dbReference type="EMBL" id="MFC6764588.1"/>
    </source>
</evidence>
<evidence type="ECO:0000313" key="3">
    <source>
        <dbReference type="Proteomes" id="UP001596383"/>
    </source>
</evidence>
<protein>
    <submittedName>
        <fullName evidence="2">Uncharacterized protein</fullName>
    </submittedName>
</protein>